<evidence type="ECO:0000313" key="4">
    <source>
        <dbReference type="Proteomes" id="UP000594632"/>
    </source>
</evidence>
<dbReference type="Pfam" id="PF22691">
    <property type="entry name" value="Thiolase_C_1"/>
    <property type="match status" value="1"/>
</dbReference>
<sequence>MLLGFSSRYEKVYQGLALDLIAETVKEALDMAKLEPKDIDGVITTWLPWIFDGTLAIGFPENYISEYLGIRPKFTDLVQYGGASALEMFYRAYKAVKSGEADRVLCVIGGKGTLMKKQLREGGLERFSEVELLNILRNNPFDEFIRVYQEMDPISFYAMVAARHSKLYGTTDEQRALLAVQQRYNANSNERALFRGPLTVKDIINSRVVSTPLHLLEITYPIDGVLAFIVGKGTSQLRSMDVISYGDAIWPEFFAERDVDIVYTPTIESAKKIDFNLNKIDAFEIYDAFTIMVLTELEDLGLTEKGKIGKFVEENDLTIKGSIPVNTGGGSLNMGQPAYMSGIIILEEAFLQFNNMAKGHQVSGADYILVNGLGGWNTHATTLVIGEKK</sequence>
<dbReference type="PANTHER" id="PTHR42870:SF2">
    <property type="entry name" value="LIPID-TRANSFER PROTEIN, PUTATIVE-RELATED"/>
    <property type="match status" value="1"/>
</dbReference>
<keyword evidence="1" id="KW-0414">Isoprene biosynthesis</keyword>
<protein>
    <submittedName>
        <fullName evidence="3">Thiolase family protein</fullName>
    </submittedName>
</protein>
<dbReference type="Gene3D" id="3.40.47.10">
    <property type="match status" value="1"/>
</dbReference>
<dbReference type="CDD" id="cd00829">
    <property type="entry name" value="SCP-x_thiolase"/>
    <property type="match status" value="1"/>
</dbReference>
<dbReference type="InterPro" id="IPR016039">
    <property type="entry name" value="Thiolase-like"/>
</dbReference>
<name>A0A7S9IHL3_SACSO</name>
<dbReference type="InterPro" id="IPR002155">
    <property type="entry name" value="Thiolase"/>
</dbReference>
<evidence type="ECO:0000259" key="2">
    <source>
        <dbReference type="Pfam" id="PF22691"/>
    </source>
</evidence>
<dbReference type="SUPFAM" id="SSF53901">
    <property type="entry name" value="Thiolase-like"/>
    <property type="match status" value="1"/>
</dbReference>
<dbReference type="PIRSF" id="PIRSF000429">
    <property type="entry name" value="Ac-CoA_Ac_transf"/>
    <property type="match status" value="1"/>
</dbReference>
<accession>A0A7S9IHL3</accession>
<reference evidence="3 4" key="1">
    <citation type="journal article" date="2020" name="Nat. Commun.">
        <title>The structures of two archaeal type IV pili illuminate evolutionary relationships.</title>
        <authorList>
            <person name="Wang F."/>
            <person name="Baquero D.P."/>
            <person name="Su Z."/>
            <person name="Beltran L.C."/>
            <person name="Prangishvili D."/>
            <person name="Krupovic M."/>
            <person name="Egelman E.H."/>
        </authorList>
    </citation>
    <scope>NUCLEOTIDE SEQUENCE [LARGE SCALE GENOMIC DNA]</scope>
    <source>
        <strain evidence="3 4">POZ149</strain>
    </source>
</reference>
<dbReference type="Proteomes" id="UP000594632">
    <property type="component" value="Chromosome"/>
</dbReference>
<organism evidence="3 4">
    <name type="scientific">Saccharolobus solfataricus</name>
    <name type="common">Sulfolobus solfataricus</name>
    <dbReference type="NCBI Taxonomy" id="2287"/>
    <lineage>
        <taxon>Archaea</taxon>
        <taxon>Thermoproteota</taxon>
        <taxon>Thermoprotei</taxon>
        <taxon>Sulfolobales</taxon>
        <taxon>Sulfolobaceae</taxon>
        <taxon>Saccharolobus</taxon>
    </lineage>
</organism>
<dbReference type="GO" id="GO:0016747">
    <property type="term" value="F:acyltransferase activity, transferring groups other than amino-acyl groups"/>
    <property type="evidence" value="ECO:0007669"/>
    <property type="project" value="InterPro"/>
</dbReference>
<proteinExistence type="predicted"/>
<feature type="domain" description="Thiolase C-terminal" evidence="2">
    <location>
        <begin position="275"/>
        <end position="386"/>
    </location>
</feature>
<dbReference type="InterPro" id="IPR055140">
    <property type="entry name" value="Thiolase_C_2"/>
</dbReference>
<dbReference type="EMBL" id="CP050869">
    <property type="protein sequence ID" value="QPG49292.1"/>
    <property type="molecule type" value="Genomic_DNA"/>
</dbReference>
<dbReference type="AlphaFoldDB" id="A0A7S9IHL3"/>
<evidence type="ECO:0000313" key="3">
    <source>
        <dbReference type="EMBL" id="QPG49292.1"/>
    </source>
</evidence>
<dbReference type="PANTHER" id="PTHR42870">
    <property type="entry name" value="ACETYL-COA C-ACETYLTRANSFERASE"/>
    <property type="match status" value="1"/>
</dbReference>
<dbReference type="GO" id="GO:0008299">
    <property type="term" value="P:isoprenoid biosynthetic process"/>
    <property type="evidence" value="ECO:0007669"/>
    <property type="project" value="UniProtKB-KW"/>
</dbReference>
<gene>
    <name evidence="3" type="ORF">HFC64_05125</name>
</gene>
<evidence type="ECO:0000256" key="1">
    <source>
        <dbReference type="ARBA" id="ARBA00023229"/>
    </source>
</evidence>